<evidence type="ECO:0000313" key="2">
    <source>
        <dbReference type="EMBL" id="QHU16083.1"/>
    </source>
</evidence>
<dbReference type="EMBL" id="MN740876">
    <property type="protein sequence ID" value="QHU16083.1"/>
    <property type="molecule type" value="Genomic_DNA"/>
</dbReference>
<sequence length="112" mass="13156">MLILITELLLDVTLGTITFILKNTARGIVYIYSICSIDNRYNRDDTTNNIVYRENHIPYENNNINHNNTNNTNQYDNNNTSQYDNNNTNTNTSQYDNIDHDFEIIDIHIPRN</sequence>
<accession>A0A6C0KFF8</accession>
<proteinExistence type="predicted"/>
<dbReference type="AlphaFoldDB" id="A0A6C0KFF8"/>
<name>A0A6C0KFF8_9ZZZZ</name>
<protein>
    <submittedName>
        <fullName evidence="2">Uncharacterized protein</fullName>
    </submittedName>
</protein>
<reference evidence="2" key="1">
    <citation type="journal article" date="2020" name="Nature">
        <title>Giant virus diversity and host interactions through global metagenomics.</title>
        <authorList>
            <person name="Schulz F."/>
            <person name="Roux S."/>
            <person name="Paez-Espino D."/>
            <person name="Jungbluth S."/>
            <person name="Walsh D.A."/>
            <person name="Denef V.J."/>
            <person name="McMahon K.D."/>
            <person name="Konstantinidis K.T."/>
            <person name="Eloe-Fadrosh E.A."/>
            <person name="Kyrpides N.C."/>
            <person name="Woyke T."/>
        </authorList>
    </citation>
    <scope>NUCLEOTIDE SEQUENCE</scope>
    <source>
        <strain evidence="2">GVMAG-S-3300011013-78</strain>
    </source>
</reference>
<evidence type="ECO:0000256" key="1">
    <source>
        <dbReference type="SAM" id="MobiDB-lite"/>
    </source>
</evidence>
<organism evidence="2">
    <name type="scientific">viral metagenome</name>
    <dbReference type="NCBI Taxonomy" id="1070528"/>
    <lineage>
        <taxon>unclassified sequences</taxon>
        <taxon>metagenomes</taxon>
        <taxon>organismal metagenomes</taxon>
    </lineage>
</organism>
<feature type="region of interest" description="Disordered" evidence="1">
    <location>
        <begin position="61"/>
        <end position="95"/>
    </location>
</feature>